<sequence length="124" mass="14558">MDDQHILHMDEDDPPKEDARFTIHFQINSHEPISISDLKISEYLKFKRNDEYALQYCQNYHTDENEVIENMYRSLDDVDYTRVKIPDIDMEGKCTEGLTEIESKGIESASKATQRNIVSSNKRK</sequence>
<gene>
    <name evidence="2" type="ORF">SINV_07691</name>
</gene>
<evidence type="ECO:0000313" key="2">
    <source>
        <dbReference type="EMBL" id="EFZ09395.1"/>
    </source>
</evidence>
<dbReference type="OrthoDB" id="7699767at2759"/>
<name>E9JCQ9_SOLIN</name>
<feature type="region of interest" description="Disordered" evidence="1">
    <location>
        <begin position="105"/>
        <end position="124"/>
    </location>
</feature>
<feature type="compositionally biased region" description="Polar residues" evidence="1">
    <location>
        <begin position="110"/>
        <end position="124"/>
    </location>
</feature>
<reference evidence="2" key="1">
    <citation type="journal article" date="2011" name="Proc. Natl. Acad. Sci. U.S.A.">
        <title>The genome of the fire ant Solenopsis invicta.</title>
        <authorList>
            <person name="Wurm Y."/>
            <person name="Wang J."/>
            <person name="Riba-Grognuz O."/>
            <person name="Corona M."/>
            <person name="Nygaard S."/>
            <person name="Hunt B.G."/>
            <person name="Ingram K.K."/>
            <person name="Falquet L."/>
            <person name="Nipitwattanaphon M."/>
            <person name="Gotzek D."/>
            <person name="Dijkstra M.B."/>
            <person name="Oettler J."/>
            <person name="Comtesse F."/>
            <person name="Shih C.J."/>
            <person name="Wu W.J."/>
            <person name="Yang C.C."/>
            <person name="Thomas J."/>
            <person name="Beaudoing E."/>
            <person name="Pradervand S."/>
            <person name="Flegel V."/>
            <person name="Cook E.D."/>
            <person name="Fabbretti R."/>
            <person name="Stockinger H."/>
            <person name="Long L."/>
            <person name="Farmerie W.G."/>
            <person name="Oakey J."/>
            <person name="Boomsma J.J."/>
            <person name="Pamilo P."/>
            <person name="Yi S.V."/>
            <person name="Heinze J."/>
            <person name="Goodisman M.A."/>
            <person name="Farinelli L."/>
            <person name="Harshman K."/>
            <person name="Hulo N."/>
            <person name="Cerutti L."/>
            <person name="Xenarios I."/>
            <person name="Shoemaker D."/>
            <person name="Keller L."/>
        </authorList>
    </citation>
    <scope>NUCLEOTIDE SEQUENCE [LARGE SCALE GENOMIC DNA]</scope>
</reference>
<accession>E9JCQ9</accession>
<evidence type="ECO:0000256" key="1">
    <source>
        <dbReference type="SAM" id="MobiDB-lite"/>
    </source>
</evidence>
<dbReference type="AlphaFoldDB" id="E9JCQ9"/>
<feature type="non-terminal residue" evidence="2">
    <location>
        <position position="124"/>
    </location>
</feature>
<proteinExistence type="predicted"/>
<protein>
    <submittedName>
        <fullName evidence="2">Uncharacterized protein</fullName>
    </submittedName>
</protein>
<dbReference type="HOGENOM" id="CLU_2006770_0_0_1"/>
<organism>
    <name type="scientific">Solenopsis invicta</name>
    <name type="common">Red imported fire ant</name>
    <name type="synonym">Solenopsis wagneri</name>
    <dbReference type="NCBI Taxonomy" id="13686"/>
    <lineage>
        <taxon>Eukaryota</taxon>
        <taxon>Metazoa</taxon>
        <taxon>Ecdysozoa</taxon>
        <taxon>Arthropoda</taxon>
        <taxon>Hexapoda</taxon>
        <taxon>Insecta</taxon>
        <taxon>Pterygota</taxon>
        <taxon>Neoptera</taxon>
        <taxon>Endopterygota</taxon>
        <taxon>Hymenoptera</taxon>
        <taxon>Apocrita</taxon>
        <taxon>Aculeata</taxon>
        <taxon>Formicoidea</taxon>
        <taxon>Formicidae</taxon>
        <taxon>Myrmicinae</taxon>
        <taxon>Solenopsis</taxon>
    </lineage>
</organism>
<dbReference type="EMBL" id="GL771859">
    <property type="protein sequence ID" value="EFZ09395.1"/>
    <property type="molecule type" value="Genomic_DNA"/>
</dbReference>